<dbReference type="Pfam" id="PF13353">
    <property type="entry name" value="Fer4_12"/>
    <property type="match status" value="1"/>
</dbReference>
<evidence type="ECO:0000313" key="7">
    <source>
        <dbReference type="EMBL" id="BBH16999.1"/>
    </source>
</evidence>
<dbReference type="PANTHER" id="PTHR30352">
    <property type="entry name" value="PYRUVATE FORMATE-LYASE-ACTIVATING ENZYME"/>
    <property type="match status" value="1"/>
</dbReference>
<evidence type="ECO:0000256" key="1">
    <source>
        <dbReference type="ARBA" id="ARBA00001966"/>
    </source>
</evidence>
<dbReference type="InterPro" id="IPR007197">
    <property type="entry name" value="rSAM"/>
</dbReference>
<dbReference type="GO" id="GO:0046872">
    <property type="term" value="F:metal ion binding"/>
    <property type="evidence" value="ECO:0007669"/>
    <property type="project" value="UniProtKB-KW"/>
</dbReference>
<dbReference type="Proteomes" id="UP000271573">
    <property type="component" value="Chromosome"/>
</dbReference>
<evidence type="ECO:0000256" key="6">
    <source>
        <dbReference type="ARBA" id="ARBA00023014"/>
    </source>
</evidence>
<dbReference type="RefSeq" id="WP_125567819.1">
    <property type="nucleotide sequence ID" value="NZ_AP019307.1"/>
</dbReference>
<evidence type="ECO:0000313" key="8">
    <source>
        <dbReference type="Proteomes" id="UP000271573"/>
    </source>
</evidence>
<evidence type="ECO:0000256" key="4">
    <source>
        <dbReference type="ARBA" id="ARBA00022723"/>
    </source>
</evidence>
<reference evidence="7 8" key="1">
    <citation type="submission" date="2018-11" db="EMBL/GenBank/DDBJ databases">
        <title>Complete genome sequence of Nocardioides baekrokdamisoli strain KCTC 39748.</title>
        <authorList>
            <person name="Kang S.W."/>
            <person name="Lee K.C."/>
            <person name="Kim K.K."/>
            <person name="Kim J.S."/>
            <person name="Kim D.S."/>
            <person name="Ko S.H."/>
            <person name="Yang S.H."/>
            <person name="Shin Y.K."/>
            <person name="Lee J.S."/>
        </authorList>
    </citation>
    <scope>NUCLEOTIDE SEQUENCE [LARGE SCALE GENOMIC DNA]</scope>
    <source>
        <strain evidence="7 8">KCTC 39748</strain>
    </source>
</reference>
<dbReference type="GO" id="GO:0004748">
    <property type="term" value="F:ribonucleoside-diphosphate reductase activity, thioredoxin disulfide as acceptor"/>
    <property type="evidence" value="ECO:0007669"/>
    <property type="project" value="TreeGrafter"/>
</dbReference>
<evidence type="ECO:0000256" key="5">
    <source>
        <dbReference type="ARBA" id="ARBA00023004"/>
    </source>
</evidence>
<dbReference type="PANTHER" id="PTHR30352:SF2">
    <property type="entry name" value="ANAEROBIC RIBONUCLEOSIDE-TRIPHOSPHATE REDUCTASE-ACTIVATING PROTEIN"/>
    <property type="match status" value="1"/>
</dbReference>
<comment type="cofactor">
    <cofactor evidence="1">
        <name>[4Fe-4S] cluster</name>
        <dbReference type="ChEBI" id="CHEBI:49883"/>
    </cofactor>
</comment>
<dbReference type="SFLD" id="SFLDG01063">
    <property type="entry name" value="activating_enzymes__group_1"/>
    <property type="match status" value="1"/>
</dbReference>
<keyword evidence="8" id="KW-1185">Reference proteome</keyword>
<dbReference type="SFLD" id="SFLDS00029">
    <property type="entry name" value="Radical_SAM"/>
    <property type="match status" value="1"/>
</dbReference>
<dbReference type="EMBL" id="AP019307">
    <property type="protein sequence ID" value="BBH16999.1"/>
    <property type="molecule type" value="Genomic_DNA"/>
</dbReference>
<sequence>MSLRISRIAAPITVLGPGRRVVVWVQGCTLACAGCASADTWSARGGREMSVEEVTAEVLRLVQEYDLDGLTISGGEPFQQAEAVADVLAAVRAARADLDTVAFTGYDAAVARRRSVRLARLVDILVAGRYDPTQPSDRPLLASANQKIVTSDRGADRLAEVTAVRVQVAADEDDLFVVGLPQPGDLDRLREALEARGVALAGASWR</sequence>
<dbReference type="GO" id="GO:0043365">
    <property type="term" value="F:[formate-C-acetyltransferase]-activating enzyme activity"/>
    <property type="evidence" value="ECO:0007669"/>
    <property type="project" value="InterPro"/>
</dbReference>
<dbReference type="SUPFAM" id="SSF102114">
    <property type="entry name" value="Radical SAM enzymes"/>
    <property type="match status" value="1"/>
</dbReference>
<keyword evidence="5" id="KW-0408">Iron</keyword>
<dbReference type="SFLD" id="SFLDG01066">
    <property type="entry name" value="organic_radical-activating_enz"/>
    <property type="match status" value="1"/>
</dbReference>
<dbReference type="KEGG" id="nbe:Back2_12860"/>
<keyword evidence="4" id="KW-0479">Metal-binding</keyword>
<dbReference type="GO" id="GO:0051539">
    <property type="term" value="F:4 iron, 4 sulfur cluster binding"/>
    <property type="evidence" value="ECO:0007669"/>
    <property type="project" value="UniProtKB-KW"/>
</dbReference>
<evidence type="ECO:0000256" key="2">
    <source>
        <dbReference type="ARBA" id="ARBA00022485"/>
    </source>
</evidence>
<keyword evidence="6" id="KW-0411">Iron-sulfur</keyword>
<dbReference type="InterPro" id="IPR034457">
    <property type="entry name" value="Organic_radical-activating"/>
</dbReference>
<proteinExistence type="predicted"/>
<dbReference type="Gene3D" id="3.20.20.70">
    <property type="entry name" value="Aldolase class I"/>
    <property type="match status" value="1"/>
</dbReference>
<dbReference type="InterPro" id="IPR013785">
    <property type="entry name" value="Aldolase_TIM"/>
</dbReference>
<organism evidence="7 8">
    <name type="scientific">Nocardioides baekrokdamisoli</name>
    <dbReference type="NCBI Taxonomy" id="1804624"/>
    <lineage>
        <taxon>Bacteria</taxon>
        <taxon>Bacillati</taxon>
        <taxon>Actinomycetota</taxon>
        <taxon>Actinomycetes</taxon>
        <taxon>Propionibacteriales</taxon>
        <taxon>Nocardioidaceae</taxon>
        <taxon>Nocardioides</taxon>
    </lineage>
</organism>
<dbReference type="InterPro" id="IPR012837">
    <property type="entry name" value="NrdG"/>
</dbReference>
<dbReference type="SFLD" id="SFLDF00299">
    <property type="entry name" value="anaerobic_ribonucleoside-triph"/>
    <property type="match status" value="1"/>
</dbReference>
<name>A0A3G9J1Y4_9ACTN</name>
<dbReference type="OrthoDB" id="9782387at2"/>
<accession>A0A3G9J1Y4</accession>
<protein>
    <submittedName>
        <fullName evidence="7">Radical activating enzyme</fullName>
    </submittedName>
</protein>
<evidence type="ECO:0000256" key="3">
    <source>
        <dbReference type="ARBA" id="ARBA00022691"/>
    </source>
</evidence>
<gene>
    <name evidence="7" type="ORF">Back2_12860</name>
</gene>
<dbReference type="InterPro" id="IPR058240">
    <property type="entry name" value="rSAM_sf"/>
</dbReference>
<dbReference type="AlphaFoldDB" id="A0A3G9J1Y4"/>
<keyword evidence="3" id="KW-0949">S-adenosyl-L-methionine</keyword>
<keyword evidence="2" id="KW-0004">4Fe-4S</keyword>